<dbReference type="PANTHER" id="PTHR42971:SF1">
    <property type="entry name" value="TRNA (CYTIDINE(34)-2'-O)-METHYLTRANSFERASE"/>
    <property type="match status" value="1"/>
</dbReference>
<keyword evidence="3 6" id="KW-0808">Transferase</keyword>
<dbReference type="GO" id="GO:0005737">
    <property type="term" value="C:cytoplasm"/>
    <property type="evidence" value="ECO:0007669"/>
    <property type="project" value="UniProtKB-SubCell"/>
</dbReference>
<feature type="binding site" evidence="6 7">
    <location>
        <position position="101"/>
    </location>
    <ligand>
        <name>S-adenosyl-L-methionine</name>
        <dbReference type="ChEBI" id="CHEBI:59789"/>
    </ligand>
</feature>
<protein>
    <recommendedName>
        <fullName evidence="6">Putative tRNA (cytidine(34)-2'-O)-methyltransferase</fullName>
        <ecNumber evidence="6">2.1.1.207</ecNumber>
    </recommendedName>
    <alternativeName>
        <fullName evidence="6">tRNA (cytidine/uridine-2'-O-)-methyltransferase</fullName>
    </alternativeName>
</protein>
<dbReference type="Proteomes" id="UP000217265">
    <property type="component" value="Chromosome"/>
</dbReference>
<evidence type="ECO:0000256" key="1">
    <source>
        <dbReference type="ARBA" id="ARBA00022490"/>
    </source>
</evidence>
<gene>
    <name evidence="9" type="ORF">CMV30_15755</name>
</gene>
<organism evidence="9 10">
    <name type="scientific">Nibricoccus aquaticus</name>
    <dbReference type="NCBI Taxonomy" id="2576891"/>
    <lineage>
        <taxon>Bacteria</taxon>
        <taxon>Pseudomonadati</taxon>
        <taxon>Verrucomicrobiota</taxon>
        <taxon>Opitutia</taxon>
        <taxon>Opitutales</taxon>
        <taxon>Opitutaceae</taxon>
        <taxon>Nibricoccus</taxon>
    </lineage>
</organism>
<evidence type="ECO:0000256" key="6">
    <source>
        <dbReference type="HAMAP-Rule" id="MF_01885"/>
    </source>
</evidence>
<accession>A0A290QBZ2</accession>
<keyword evidence="4 6" id="KW-0949">S-adenosyl-L-methionine</keyword>
<dbReference type="EC" id="2.1.1.207" evidence="6"/>
<dbReference type="GO" id="GO:0003723">
    <property type="term" value="F:RNA binding"/>
    <property type="evidence" value="ECO:0007669"/>
    <property type="project" value="InterPro"/>
</dbReference>
<dbReference type="Gene3D" id="3.40.1280.10">
    <property type="match status" value="1"/>
</dbReference>
<evidence type="ECO:0000256" key="3">
    <source>
        <dbReference type="ARBA" id="ARBA00022679"/>
    </source>
</evidence>
<comment type="caution">
    <text evidence="6">Lacks conserved residue(s) required for the propagation of feature annotation.</text>
</comment>
<evidence type="ECO:0000259" key="8">
    <source>
        <dbReference type="Pfam" id="PF00588"/>
    </source>
</evidence>
<comment type="catalytic activity">
    <reaction evidence="6">
        <text>5-carboxymethylaminomethyluridine(34) in tRNA(Leu) + S-adenosyl-L-methionine = 5-carboxymethylaminomethyl-2'-O-methyluridine(34) in tRNA(Leu) + S-adenosyl-L-homocysteine + H(+)</text>
        <dbReference type="Rhea" id="RHEA:43088"/>
        <dbReference type="Rhea" id="RHEA-COMP:10333"/>
        <dbReference type="Rhea" id="RHEA-COMP:10334"/>
        <dbReference type="ChEBI" id="CHEBI:15378"/>
        <dbReference type="ChEBI" id="CHEBI:57856"/>
        <dbReference type="ChEBI" id="CHEBI:59789"/>
        <dbReference type="ChEBI" id="CHEBI:74508"/>
        <dbReference type="ChEBI" id="CHEBI:74511"/>
        <dbReference type="EC" id="2.1.1.207"/>
    </reaction>
</comment>
<keyword evidence="5 6" id="KW-0819">tRNA processing</keyword>
<dbReference type="PIRSF" id="PIRSF029256">
    <property type="entry name" value="SpoU_TrmH_prd"/>
    <property type="match status" value="1"/>
</dbReference>
<dbReference type="SUPFAM" id="SSF75217">
    <property type="entry name" value="alpha/beta knot"/>
    <property type="match status" value="1"/>
</dbReference>
<keyword evidence="2 6" id="KW-0489">Methyltransferase</keyword>
<evidence type="ECO:0000313" key="10">
    <source>
        <dbReference type="Proteomes" id="UP000217265"/>
    </source>
</evidence>
<dbReference type="PANTHER" id="PTHR42971">
    <property type="entry name" value="TRNA (CYTIDINE(34)-2'-O)-METHYLTRANSFERASE"/>
    <property type="match status" value="1"/>
</dbReference>
<keyword evidence="1 6" id="KW-0963">Cytoplasm</keyword>
<dbReference type="CDD" id="cd18094">
    <property type="entry name" value="SpoU-like_TrmL"/>
    <property type="match status" value="1"/>
</dbReference>
<feature type="binding site" evidence="6 7">
    <location>
        <position position="123"/>
    </location>
    <ligand>
        <name>S-adenosyl-L-methionine</name>
        <dbReference type="ChEBI" id="CHEBI:59789"/>
    </ligand>
</feature>
<name>A0A290QBZ2_9BACT</name>
<dbReference type="InterPro" id="IPR029026">
    <property type="entry name" value="tRNA_m1G_MTases_N"/>
</dbReference>
<dbReference type="RefSeq" id="WP_096057816.1">
    <property type="nucleotide sequence ID" value="NZ_CP023344.1"/>
</dbReference>
<comment type="similarity">
    <text evidence="6">Belongs to the class IV-like SAM-binding methyltransferase superfamily. RNA methyltransferase TrmH family. TrmL subfamily.</text>
</comment>
<feature type="domain" description="tRNA/rRNA methyltransferase SpoU type" evidence="8">
    <location>
        <begin position="2"/>
        <end position="144"/>
    </location>
</feature>
<comment type="subcellular location">
    <subcellularLocation>
        <location evidence="6">Cytoplasm</location>
    </subcellularLocation>
</comment>
<dbReference type="EMBL" id="CP023344">
    <property type="protein sequence ID" value="ATC66189.1"/>
    <property type="molecule type" value="Genomic_DNA"/>
</dbReference>
<evidence type="ECO:0000256" key="2">
    <source>
        <dbReference type="ARBA" id="ARBA00022603"/>
    </source>
</evidence>
<evidence type="ECO:0000256" key="4">
    <source>
        <dbReference type="ARBA" id="ARBA00022691"/>
    </source>
</evidence>
<dbReference type="GO" id="GO:0141102">
    <property type="term" value="F:tRNA (5-carboxymethylaminomethyluridine(34)-2'-O)-methyltransferase activity"/>
    <property type="evidence" value="ECO:0007669"/>
    <property type="project" value="RHEA"/>
</dbReference>
<feature type="binding site" evidence="6 7">
    <location>
        <position position="132"/>
    </location>
    <ligand>
        <name>S-adenosyl-L-methionine</name>
        <dbReference type="ChEBI" id="CHEBI:59789"/>
    </ligand>
</feature>
<dbReference type="KEGG" id="vbh:CMV30_15755"/>
<dbReference type="AlphaFoldDB" id="A0A290QBZ2"/>
<evidence type="ECO:0000313" key="9">
    <source>
        <dbReference type="EMBL" id="ATC66189.1"/>
    </source>
</evidence>
<dbReference type="OrthoDB" id="9789043at2"/>
<dbReference type="Pfam" id="PF00588">
    <property type="entry name" value="SpoU_methylase"/>
    <property type="match status" value="1"/>
</dbReference>
<sequence length="155" mass="17432">MLHIVLFQPEIPQNTGNIGRMCALTKSRLHLIHPLGYTITDRHLKRAGMDYWHSLDVHHHEDWKSFRASAAGPKRLWLFTTKTTQSFWSVKYESGDGLVFGNEGHGAPEWLHQEFGDAMRVTIPHADPTLRSLNLSTAAGIACYEAVRQVGFGAP</sequence>
<dbReference type="GO" id="GO:0002130">
    <property type="term" value="P:wobble position ribose methylation"/>
    <property type="evidence" value="ECO:0007669"/>
    <property type="project" value="TreeGrafter"/>
</dbReference>
<keyword evidence="10" id="KW-1185">Reference proteome</keyword>
<reference evidence="9 10" key="1">
    <citation type="submission" date="2017-09" db="EMBL/GenBank/DDBJ databases">
        <title>Complete genome sequence of Verrucomicrobial strain HZ-65, isolated from freshwater.</title>
        <authorList>
            <person name="Choi A."/>
        </authorList>
    </citation>
    <scope>NUCLEOTIDE SEQUENCE [LARGE SCALE GENOMIC DNA]</scope>
    <source>
        <strain evidence="9 10">HZ-65</strain>
    </source>
</reference>
<comment type="function">
    <text evidence="6">Could methylate the ribose at the nucleotide 34 wobble position in tRNA.</text>
</comment>
<proteinExistence type="inferred from homology"/>
<dbReference type="HAMAP" id="MF_01885">
    <property type="entry name" value="tRNA_methyltr_TrmL"/>
    <property type="match status" value="1"/>
</dbReference>
<dbReference type="InterPro" id="IPR029028">
    <property type="entry name" value="Alpha/beta_knot_MTases"/>
</dbReference>
<dbReference type="InterPro" id="IPR001537">
    <property type="entry name" value="SpoU_MeTrfase"/>
</dbReference>
<dbReference type="InterPro" id="IPR016914">
    <property type="entry name" value="TrmL"/>
</dbReference>
<dbReference type="GO" id="GO:0141098">
    <property type="term" value="F:tRNA (cytidine(34)-2'-O)-methyltransferase activity"/>
    <property type="evidence" value="ECO:0007669"/>
    <property type="project" value="RHEA"/>
</dbReference>
<comment type="catalytic activity">
    <reaction evidence="6">
        <text>cytidine(34) in tRNA + S-adenosyl-L-methionine = 2'-O-methylcytidine(34) in tRNA + S-adenosyl-L-homocysteine + H(+)</text>
        <dbReference type="Rhea" id="RHEA:43084"/>
        <dbReference type="Rhea" id="RHEA-COMP:10331"/>
        <dbReference type="Rhea" id="RHEA-COMP:10332"/>
        <dbReference type="ChEBI" id="CHEBI:15378"/>
        <dbReference type="ChEBI" id="CHEBI:57856"/>
        <dbReference type="ChEBI" id="CHEBI:59789"/>
        <dbReference type="ChEBI" id="CHEBI:74495"/>
        <dbReference type="ChEBI" id="CHEBI:82748"/>
        <dbReference type="EC" id="2.1.1.207"/>
    </reaction>
</comment>
<evidence type="ECO:0000256" key="5">
    <source>
        <dbReference type="ARBA" id="ARBA00022694"/>
    </source>
</evidence>
<evidence type="ECO:0000256" key="7">
    <source>
        <dbReference type="PIRSR" id="PIRSR029256-1"/>
    </source>
</evidence>